<keyword evidence="1" id="KW-0433">Leucine-rich repeat</keyword>
<keyword evidence="2" id="KW-0677">Repeat</keyword>
<dbReference type="SMART" id="SM00369">
    <property type="entry name" value="LRR_TYP"/>
    <property type="match status" value="4"/>
</dbReference>
<feature type="region of interest" description="Disordered" evidence="3">
    <location>
        <begin position="80"/>
        <end position="102"/>
    </location>
</feature>
<dbReference type="InterPro" id="IPR003591">
    <property type="entry name" value="Leu-rich_rpt_typical-subtyp"/>
</dbReference>
<dbReference type="Pfam" id="PF13855">
    <property type="entry name" value="LRR_8"/>
    <property type="match status" value="2"/>
</dbReference>
<dbReference type="InterPro" id="IPR001611">
    <property type="entry name" value="Leu-rich_rpt"/>
</dbReference>
<evidence type="ECO:0000256" key="4">
    <source>
        <dbReference type="SAM" id="Phobius"/>
    </source>
</evidence>
<keyword evidence="4" id="KW-1133">Transmembrane helix</keyword>
<evidence type="ECO:0000256" key="1">
    <source>
        <dbReference type="ARBA" id="ARBA00022614"/>
    </source>
</evidence>
<sequence length="607" mass="66835">MDVGGIGSPAFLDAIPEDASVAATQHAANLSSVSAVASSDCEEMDDPFVKTTSRMKKWKGKRRRGEGREPGATRVRVLDSDKSTGPRAVTSDNVSDANASLGGLNDHDVGEPFYMPPLMENSEDVATSKPFFASPECKKYSLIVLGIVSALVVAIGVGIFVILVKIPDREDANSEFSTPSSSPTTNLGFPPIGFNVAYPSSSKLSFSADDVNELDKAFLKVYGTTKENLYDSDTPQGKGRNWIINSDESIDLKKDVERRAQQRYILCVFHYATSGNFWNKSNNWMDAERSECEWYGVACDDKNLIIEEIDLSDNNITGPLPDEIGSLSSLKLLNMSFNLLSSTIPDNFFDVMEALKTLDLQKNKITGTIPQRTSSMSELTYLDLGHNKLKGDCPFFSNLEVIMVAWNNIESIDSQYYTSSPSLKMLQAYNNNLSGPLPTEWNTSDLIELDLGRNLLTGTIPQVLWNLPSLKRLFLDHCNLTGILPGFSENIKMQKLWLDSNSLVGSIPSNFGWNWTSLYSVKLQNNSLTGEINSAQCTRWEDPLSKNDSTGVEEEYSAAPIISATNNDSSEDKEWKFETDCEIDCACCTNTNCVTSSTDADNSINGR</sequence>
<dbReference type="FunFam" id="3.80.10.10:FF:000041">
    <property type="entry name" value="LRR receptor-like serine/threonine-protein kinase ERECTA"/>
    <property type="match status" value="1"/>
</dbReference>
<dbReference type="SUPFAM" id="SSF52058">
    <property type="entry name" value="L domain-like"/>
    <property type="match status" value="1"/>
</dbReference>
<gene>
    <name evidence="5" type="ORF">PAUS00366_LOCUS21305</name>
</gene>
<evidence type="ECO:0000256" key="3">
    <source>
        <dbReference type="SAM" id="MobiDB-lite"/>
    </source>
</evidence>
<dbReference type="Gene3D" id="3.80.10.10">
    <property type="entry name" value="Ribonuclease Inhibitor"/>
    <property type="match status" value="1"/>
</dbReference>
<keyword evidence="4" id="KW-0812">Transmembrane</keyword>
<keyword evidence="4" id="KW-0472">Membrane</keyword>
<evidence type="ECO:0000256" key="2">
    <source>
        <dbReference type="ARBA" id="ARBA00022737"/>
    </source>
</evidence>
<evidence type="ECO:0008006" key="6">
    <source>
        <dbReference type="Google" id="ProtNLM"/>
    </source>
</evidence>
<dbReference type="Pfam" id="PF00560">
    <property type="entry name" value="LRR_1"/>
    <property type="match status" value="1"/>
</dbReference>
<accession>A0A7S4AVN8</accession>
<protein>
    <recommendedName>
        <fullName evidence="6">Leucine-rich repeat-containing N-terminal plant-type domain-containing protein</fullName>
    </recommendedName>
</protein>
<dbReference type="InterPro" id="IPR052941">
    <property type="entry name" value="StomDev_PlantInt_Reg"/>
</dbReference>
<evidence type="ECO:0000313" key="5">
    <source>
        <dbReference type="EMBL" id="CAE0728521.1"/>
    </source>
</evidence>
<dbReference type="InterPro" id="IPR032675">
    <property type="entry name" value="LRR_dom_sf"/>
</dbReference>
<organism evidence="5">
    <name type="scientific">Pseudo-nitzschia australis</name>
    <dbReference type="NCBI Taxonomy" id="44445"/>
    <lineage>
        <taxon>Eukaryota</taxon>
        <taxon>Sar</taxon>
        <taxon>Stramenopiles</taxon>
        <taxon>Ochrophyta</taxon>
        <taxon>Bacillariophyta</taxon>
        <taxon>Bacillariophyceae</taxon>
        <taxon>Bacillariophycidae</taxon>
        <taxon>Bacillariales</taxon>
        <taxon>Bacillariaceae</taxon>
        <taxon>Pseudo-nitzschia</taxon>
    </lineage>
</organism>
<proteinExistence type="predicted"/>
<reference evidence="5" key="1">
    <citation type="submission" date="2021-01" db="EMBL/GenBank/DDBJ databases">
        <authorList>
            <person name="Corre E."/>
            <person name="Pelletier E."/>
            <person name="Niang G."/>
            <person name="Scheremetjew M."/>
            <person name="Finn R."/>
            <person name="Kale V."/>
            <person name="Holt S."/>
            <person name="Cochrane G."/>
            <person name="Meng A."/>
            <person name="Brown T."/>
            <person name="Cohen L."/>
        </authorList>
    </citation>
    <scope>NUCLEOTIDE SEQUENCE</scope>
    <source>
        <strain evidence="5">10249 10 AB</strain>
    </source>
</reference>
<dbReference type="PANTHER" id="PTHR48004">
    <property type="entry name" value="OS01G0149700 PROTEIN"/>
    <property type="match status" value="1"/>
</dbReference>
<dbReference type="EMBL" id="HBIX01032310">
    <property type="protein sequence ID" value="CAE0728521.1"/>
    <property type="molecule type" value="Transcribed_RNA"/>
</dbReference>
<feature type="transmembrane region" description="Helical" evidence="4">
    <location>
        <begin position="142"/>
        <end position="164"/>
    </location>
</feature>
<dbReference type="PANTHER" id="PTHR48004:SF42">
    <property type="entry name" value="PROTEIN TOO MANY MOUTHS-RELATED"/>
    <property type="match status" value="1"/>
</dbReference>
<name>A0A7S4AVN8_9STRA</name>
<dbReference type="AlphaFoldDB" id="A0A7S4AVN8"/>